<keyword evidence="6 8" id="KW-0067">ATP-binding</keyword>
<keyword evidence="2 8" id="KW-0808">Transferase</keyword>
<dbReference type="GO" id="GO:0006235">
    <property type="term" value="P:dTTP biosynthetic process"/>
    <property type="evidence" value="ECO:0007669"/>
    <property type="project" value="UniProtKB-UniRule"/>
</dbReference>
<organism evidence="10 11">
    <name type="scientific">Candidatus Woesebacteria bacterium GW2011_GWB1_43_14</name>
    <dbReference type="NCBI Taxonomy" id="1618578"/>
    <lineage>
        <taxon>Bacteria</taxon>
        <taxon>Candidatus Woeseibacteriota</taxon>
    </lineage>
</organism>
<dbReference type="AlphaFoldDB" id="A0A0G1FPJ0"/>
<dbReference type="EMBL" id="LCFQ01000013">
    <property type="protein sequence ID" value="KKS96946.1"/>
    <property type="molecule type" value="Genomic_DNA"/>
</dbReference>
<dbReference type="InterPro" id="IPR018094">
    <property type="entry name" value="Thymidylate_kinase"/>
</dbReference>
<evidence type="ECO:0000313" key="11">
    <source>
        <dbReference type="Proteomes" id="UP000034090"/>
    </source>
</evidence>
<comment type="catalytic activity">
    <reaction evidence="7 8">
        <text>dTMP + ATP = dTDP + ADP</text>
        <dbReference type="Rhea" id="RHEA:13517"/>
        <dbReference type="ChEBI" id="CHEBI:30616"/>
        <dbReference type="ChEBI" id="CHEBI:58369"/>
        <dbReference type="ChEBI" id="CHEBI:63528"/>
        <dbReference type="ChEBI" id="CHEBI:456216"/>
        <dbReference type="EC" id="2.7.4.9"/>
    </reaction>
</comment>
<dbReference type="GO" id="GO:0004798">
    <property type="term" value="F:dTMP kinase activity"/>
    <property type="evidence" value="ECO:0007669"/>
    <property type="project" value="UniProtKB-UniRule"/>
</dbReference>
<feature type="domain" description="Thymidylate kinase-like" evidence="9">
    <location>
        <begin position="11"/>
        <end position="200"/>
    </location>
</feature>
<sequence length="217" mass="24336">MAEREGLFIALEGVGGSGKSTQIDGAKEYLESRGFEVVATREPGGVPEAERIRKLIFSLGDEISPDHQVALFFAARMFWVEDLLAPELKEGKLVLTDRTYTSTAAYQGFGRGADMGVIKNLADYILREHKPDGIILFDLDAKVAMERRTNNNDGDPFDEAEKEEWDKIVKGYRQMAWEDWGGLRWYVVDASQPIEGVAKEVKGCLNMILESKKNENI</sequence>
<dbReference type="STRING" id="1618578.UV74_C0013G0068"/>
<dbReference type="InterPro" id="IPR027417">
    <property type="entry name" value="P-loop_NTPase"/>
</dbReference>
<dbReference type="PANTHER" id="PTHR10344:SF4">
    <property type="entry name" value="UMP-CMP KINASE 2, MITOCHONDRIAL"/>
    <property type="match status" value="1"/>
</dbReference>
<keyword evidence="3 8" id="KW-0545">Nucleotide biosynthesis</keyword>
<dbReference type="GO" id="GO:0005829">
    <property type="term" value="C:cytosol"/>
    <property type="evidence" value="ECO:0007669"/>
    <property type="project" value="TreeGrafter"/>
</dbReference>
<proteinExistence type="inferred from homology"/>
<dbReference type="Gene3D" id="3.40.50.300">
    <property type="entry name" value="P-loop containing nucleotide triphosphate hydrolases"/>
    <property type="match status" value="1"/>
</dbReference>
<comment type="function">
    <text evidence="8">Phosphorylation of dTMP to form dTDP in both de novo and salvage pathways of dTTP synthesis.</text>
</comment>
<comment type="similarity">
    <text evidence="1 8">Belongs to the thymidylate kinase family.</text>
</comment>
<dbReference type="InterPro" id="IPR039430">
    <property type="entry name" value="Thymidylate_kin-like_dom"/>
</dbReference>
<comment type="caution">
    <text evidence="8">Lacks conserved residue(s) required for the propagation of feature annotation.</text>
</comment>
<gene>
    <name evidence="8" type="primary">tmk</name>
    <name evidence="10" type="ORF">UV74_C0013G0068</name>
</gene>
<dbReference type="CDD" id="cd01672">
    <property type="entry name" value="TMPK"/>
    <property type="match status" value="1"/>
</dbReference>
<comment type="caution">
    <text evidence="10">The sequence shown here is derived from an EMBL/GenBank/DDBJ whole genome shotgun (WGS) entry which is preliminary data.</text>
</comment>
<accession>A0A0G1FPJ0</accession>
<evidence type="ECO:0000259" key="9">
    <source>
        <dbReference type="Pfam" id="PF02223"/>
    </source>
</evidence>
<dbReference type="PATRIC" id="fig|1618578.3.peg.409"/>
<evidence type="ECO:0000256" key="7">
    <source>
        <dbReference type="ARBA" id="ARBA00048743"/>
    </source>
</evidence>
<dbReference type="Proteomes" id="UP000034090">
    <property type="component" value="Unassembled WGS sequence"/>
</dbReference>
<dbReference type="GO" id="GO:0006233">
    <property type="term" value="P:dTDP biosynthetic process"/>
    <property type="evidence" value="ECO:0007669"/>
    <property type="project" value="InterPro"/>
</dbReference>
<dbReference type="SUPFAM" id="SSF52540">
    <property type="entry name" value="P-loop containing nucleoside triphosphate hydrolases"/>
    <property type="match status" value="1"/>
</dbReference>
<dbReference type="PANTHER" id="PTHR10344">
    <property type="entry name" value="THYMIDYLATE KINASE"/>
    <property type="match status" value="1"/>
</dbReference>
<dbReference type="GO" id="GO:0006227">
    <property type="term" value="P:dUDP biosynthetic process"/>
    <property type="evidence" value="ECO:0007669"/>
    <property type="project" value="TreeGrafter"/>
</dbReference>
<name>A0A0G1FPJ0_9BACT</name>
<dbReference type="GO" id="GO:0005524">
    <property type="term" value="F:ATP binding"/>
    <property type="evidence" value="ECO:0007669"/>
    <property type="project" value="UniProtKB-UniRule"/>
</dbReference>
<evidence type="ECO:0000256" key="8">
    <source>
        <dbReference type="HAMAP-Rule" id="MF_00165"/>
    </source>
</evidence>
<evidence type="ECO:0000256" key="6">
    <source>
        <dbReference type="ARBA" id="ARBA00022840"/>
    </source>
</evidence>
<evidence type="ECO:0000256" key="4">
    <source>
        <dbReference type="ARBA" id="ARBA00022741"/>
    </source>
</evidence>
<dbReference type="NCBIfam" id="TIGR00041">
    <property type="entry name" value="DTMP_kinase"/>
    <property type="match status" value="1"/>
</dbReference>
<evidence type="ECO:0000256" key="2">
    <source>
        <dbReference type="ARBA" id="ARBA00022679"/>
    </source>
</evidence>
<keyword evidence="4 8" id="KW-0547">Nucleotide-binding</keyword>
<evidence type="ECO:0000256" key="5">
    <source>
        <dbReference type="ARBA" id="ARBA00022777"/>
    </source>
</evidence>
<keyword evidence="5 8" id="KW-0418">Kinase</keyword>
<reference evidence="10 11" key="1">
    <citation type="journal article" date="2015" name="Nature">
        <title>rRNA introns, odd ribosomes, and small enigmatic genomes across a large radiation of phyla.</title>
        <authorList>
            <person name="Brown C.T."/>
            <person name="Hug L.A."/>
            <person name="Thomas B.C."/>
            <person name="Sharon I."/>
            <person name="Castelle C.J."/>
            <person name="Singh A."/>
            <person name="Wilkins M.J."/>
            <person name="Williams K.H."/>
            <person name="Banfield J.F."/>
        </authorList>
    </citation>
    <scope>NUCLEOTIDE SEQUENCE [LARGE SCALE GENOMIC DNA]</scope>
</reference>
<evidence type="ECO:0000313" key="10">
    <source>
        <dbReference type="EMBL" id="KKS96946.1"/>
    </source>
</evidence>
<evidence type="ECO:0000256" key="1">
    <source>
        <dbReference type="ARBA" id="ARBA00009776"/>
    </source>
</evidence>
<dbReference type="EC" id="2.7.4.9" evidence="8"/>
<protein>
    <recommendedName>
        <fullName evidence="8">Thymidylate kinase</fullName>
        <ecNumber evidence="8">2.7.4.9</ecNumber>
    </recommendedName>
    <alternativeName>
        <fullName evidence="8">dTMP kinase</fullName>
    </alternativeName>
</protein>
<evidence type="ECO:0000256" key="3">
    <source>
        <dbReference type="ARBA" id="ARBA00022727"/>
    </source>
</evidence>
<dbReference type="HAMAP" id="MF_00165">
    <property type="entry name" value="Thymidylate_kinase"/>
    <property type="match status" value="1"/>
</dbReference>
<dbReference type="Pfam" id="PF02223">
    <property type="entry name" value="Thymidylate_kin"/>
    <property type="match status" value="1"/>
</dbReference>